<accession>A0ABY1QVV6</accession>
<comment type="caution">
    <text evidence="2">The sequence shown here is derived from an EMBL/GenBank/DDBJ whole genome shotgun (WGS) entry which is preliminary data.</text>
</comment>
<evidence type="ECO:0000313" key="3">
    <source>
        <dbReference type="Proteomes" id="UP001158049"/>
    </source>
</evidence>
<organism evidence="2 3">
    <name type="scientific">Noviherbaspirillum suwonense</name>
    <dbReference type="NCBI Taxonomy" id="1224511"/>
    <lineage>
        <taxon>Bacteria</taxon>
        <taxon>Pseudomonadati</taxon>
        <taxon>Pseudomonadota</taxon>
        <taxon>Betaproteobacteria</taxon>
        <taxon>Burkholderiales</taxon>
        <taxon>Oxalobacteraceae</taxon>
        <taxon>Noviherbaspirillum</taxon>
    </lineage>
</organism>
<keyword evidence="3" id="KW-1185">Reference proteome</keyword>
<evidence type="ECO:0000313" key="2">
    <source>
        <dbReference type="EMBL" id="SMP80189.1"/>
    </source>
</evidence>
<evidence type="ECO:0008006" key="4">
    <source>
        <dbReference type="Google" id="ProtNLM"/>
    </source>
</evidence>
<evidence type="ECO:0000256" key="1">
    <source>
        <dbReference type="SAM" id="MobiDB-lite"/>
    </source>
</evidence>
<sequence>MSAVILEDPPIDESTKASALEEMIEKYLQHPTDDKAFIDKLALALFHDPRARGICRKRAFENGVDLKRVEEVIQRVMIVFFAKMLPKIRASRAVYYVIWAIADNVSREVLRDENTLTYHHDSVEAMHDRGEELTQVGLVETEEFDLDLFIDQNNERARFMTDLNKVATGEMSMGDTGVFNIDAVPFMAFVPPSTEPEEEIPDRRYTKDAYKNSTPGRRKGQTRTILSTDQQELVSIGEEMGVRNQDYAVLLGIGLPRLSSYIYGRTASVSKEVMAKARQLLEEHKTTNGVRANKFDKPMSEILAGWEQRLGTTENIGIANLIGVTTMTIHRWKKNENKPDATALTRYDHIVSTLEARMARINA</sequence>
<proteinExistence type="predicted"/>
<gene>
    <name evidence="2" type="ORF">SAMN06295970_13438</name>
</gene>
<dbReference type="EMBL" id="FXUL01000034">
    <property type="protein sequence ID" value="SMP80189.1"/>
    <property type="molecule type" value="Genomic_DNA"/>
</dbReference>
<feature type="region of interest" description="Disordered" evidence="1">
    <location>
        <begin position="193"/>
        <end position="222"/>
    </location>
</feature>
<protein>
    <recommendedName>
        <fullName evidence="4">RNA polymerase sigma-70 region 2 domain-containing protein</fullName>
    </recommendedName>
</protein>
<dbReference type="Proteomes" id="UP001158049">
    <property type="component" value="Unassembled WGS sequence"/>
</dbReference>
<reference evidence="2 3" key="1">
    <citation type="submission" date="2017-05" db="EMBL/GenBank/DDBJ databases">
        <authorList>
            <person name="Varghese N."/>
            <person name="Submissions S."/>
        </authorList>
    </citation>
    <scope>NUCLEOTIDE SEQUENCE [LARGE SCALE GENOMIC DNA]</scope>
    <source>
        <strain evidence="2 3">DSM 26001</strain>
    </source>
</reference>
<dbReference type="RefSeq" id="WP_283445428.1">
    <property type="nucleotide sequence ID" value="NZ_FXUL01000034.1"/>
</dbReference>
<name>A0ABY1QVV6_9BURK</name>
<feature type="compositionally biased region" description="Basic and acidic residues" evidence="1">
    <location>
        <begin position="201"/>
        <end position="210"/>
    </location>
</feature>